<comment type="caution">
    <text evidence="8">The sequence shown here is derived from an EMBL/GenBank/DDBJ whole genome shotgun (WGS) entry which is preliminary data.</text>
</comment>
<evidence type="ECO:0000256" key="5">
    <source>
        <dbReference type="SAM" id="MobiDB-lite"/>
    </source>
</evidence>
<gene>
    <name evidence="8" type="ORF">DIURU_005523</name>
</gene>
<dbReference type="GO" id="GO:1990130">
    <property type="term" value="C:GATOR1 complex"/>
    <property type="evidence" value="ECO:0007669"/>
    <property type="project" value="TreeGrafter"/>
</dbReference>
<dbReference type="GO" id="GO:0051321">
    <property type="term" value="P:meiotic cell cycle"/>
    <property type="evidence" value="ECO:0007669"/>
    <property type="project" value="UniProtKB-UniRule"/>
</dbReference>
<dbReference type="GO" id="GO:1904262">
    <property type="term" value="P:negative regulation of TORC1 signaling"/>
    <property type="evidence" value="ECO:0007669"/>
    <property type="project" value="TreeGrafter"/>
</dbReference>
<dbReference type="EMBL" id="SWFT01000161">
    <property type="protein sequence ID" value="KAA8897010.1"/>
    <property type="molecule type" value="Genomic_DNA"/>
</dbReference>
<evidence type="ECO:0000313" key="8">
    <source>
        <dbReference type="EMBL" id="KAA8897010.1"/>
    </source>
</evidence>
<proteinExistence type="inferred from homology"/>
<feature type="domain" description="GATOR1 complex protein NPRL3 C-terminal HTH" evidence="7">
    <location>
        <begin position="643"/>
        <end position="707"/>
    </location>
</feature>
<keyword evidence="4 6" id="KW-0732">Signal</keyword>
<accession>A0A642UHB7</accession>
<evidence type="ECO:0000256" key="4">
    <source>
        <dbReference type="RuleBase" id="RU368069"/>
    </source>
</evidence>
<feature type="region of interest" description="Disordered" evidence="5">
    <location>
        <begin position="573"/>
        <end position="614"/>
    </location>
</feature>
<organism evidence="8 9">
    <name type="scientific">Diutina rugosa</name>
    <name type="common">Yeast</name>
    <name type="synonym">Candida rugosa</name>
    <dbReference type="NCBI Taxonomy" id="5481"/>
    <lineage>
        <taxon>Eukaryota</taxon>
        <taxon>Fungi</taxon>
        <taxon>Dikarya</taxon>
        <taxon>Ascomycota</taxon>
        <taxon>Saccharomycotina</taxon>
        <taxon>Pichiomycetes</taxon>
        <taxon>Debaryomycetaceae</taxon>
        <taxon>Diutina</taxon>
    </lineage>
</organism>
<feature type="signal peptide" evidence="6">
    <location>
        <begin position="1"/>
        <end position="22"/>
    </location>
</feature>
<dbReference type="OMA" id="CNLAFRY"/>
<keyword evidence="9" id="KW-1185">Reference proteome</keyword>
<dbReference type="GO" id="GO:0038202">
    <property type="term" value="P:TORC1 signaling"/>
    <property type="evidence" value="ECO:0007669"/>
    <property type="project" value="TreeGrafter"/>
</dbReference>
<feature type="compositionally biased region" description="Acidic residues" evidence="5">
    <location>
        <begin position="48"/>
        <end position="63"/>
    </location>
</feature>
<dbReference type="VEuPathDB" id="FungiDB:DIURU_005523"/>
<sequence>MSFNLPNPSLVGILLVVSTVSGPSIVFNYPQDLSGQEKSSQETHIYQEEEENSDGEYSDDDDGDLVHRKLRKQWDSTHLNFYTGTKGDLLSYLDELYTQRQSHEKRQNTSMAIPHDMHDENQSKKRNKSKTNLIFGMETTYLGEMLSPPKSMCNTRFEMQIDDKVFLGMPIHKLDNNSWRRKEKHRAPTDQKSTLTDLSDNRSHRRGNSLPKADVEVVGEDTSIQEKEHPTGRINMFHLVFIMNPPINEANQRVDEMFHFVISRLSLVLRYEQSRNGYVSKEIKSIFKLKETQPDTWWEACYEQSGLCKMIGDCYTAISTSQIANLSINNKLRSFQIPIKWEFVSLPEPSVPHLPGAKLCSTTKFLANEGLLVLGEPTRYGSSSKHDRQEGDDTGLVADDVIYFALLLLDDPRDIIRELKADEASSLAKFIHLIKPTESLSSLAQASDLNMDEIKSYAFHLIYWRRARVIQPISTRSVYVLSPMAPLSVNLFYDIKNFRNSFPTLPSMSHFLKLLSPHHRKPSHYASIIPSRDHKESYFQALTWLLKFGYVIQLQTFVWLKVSPIIRMKVDEDMEEGRGRKTKPSSSGDALLNQSSDNTSKVQPEVTTTKQDIDSIQEKLTRGTKIELDEDEDYIIMDPGRATTLERRWMSKIISDEAKLAPELVPVFYKMVKYFNGKSPLDVVIHKENVSKAELRNLLTALEPHLISVSHW</sequence>
<comment type="similarity">
    <text evidence="1 4">Belongs to the NPR3 family.</text>
</comment>
<feature type="region of interest" description="Disordered" evidence="5">
    <location>
        <begin position="30"/>
        <end position="63"/>
    </location>
</feature>
<evidence type="ECO:0000256" key="6">
    <source>
        <dbReference type="SAM" id="SignalP"/>
    </source>
</evidence>
<dbReference type="PANTHER" id="PTHR13153:SF5">
    <property type="entry name" value="GATOR COMPLEX PROTEIN NPRL3"/>
    <property type="match status" value="1"/>
</dbReference>
<dbReference type="GO" id="GO:0034198">
    <property type="term" value="P:cellular response to amino acid starvation"/>
    <property type="evidence" value="ECO:0007669"/>
    <property type="project" value="TreeGrafter"/>
</dbReference>
<dbReference type="InterPro" id="IPR005365">
    <property type="entry name" value="Npr3"/>
</dbReference>
<keyword evidence="4" id="KW-0469">Meiosis</keyword>
<evidence type="ECO:0000256" key="1">
    <source>
        <dbReference type="ARBA" id="ARBA00010546"/>
    </source>
</evidence>
<comment type="function">
    <text evidence="4">Mediates inactivation of the TORC1 complex in response to amino acid starvation. Required for meiotic nuclear division.</text>
</comment>
<dbReference type="OrthoDB" id="18648at2759"/>
<dbReference type="GO" id="GO:0010508">
    <property type="term" value="P:positive regulation of autophagy"/>
    <property type="evidence" value="ECO:0007669"/>
    <property type="project" value="TreeGrafter"/>
</dbReference>
<dbReference type="GO" id="GO:0005774">
    <property type="term" value="C:vacuolar membrane"/>
    <property type="evidence" value="ECO:0007669"/>
    <property type="project" value="UniProtKB-SubCell"/>
</dbReference>
<evidence type="ECO:0000256" key="2">
    <source>
        <dbReference type="ARBA" id="ARBA00017880"/>
    </source>
</evidence>
<dbReference type="AlphaFoldDB" id="A0A642UHB7"/>
<dbReference type="RefSeq" id="XP_034009752.1">
    <property type="nucleotide sequence ID" value="XM_034158515.1"/>
</dbReference>
<evidence type="ECO:0000256" key="3">
    <source>
        <dbReference type="ARBA" id="ARBA00030028"/>
    </source>
</evidence>
<protein>
    <recommendedName>
        <fullName evidence="2 4">Nitrogen permease regulator 3</fullName>
    </recommendedName>
    <alternativeName>
        <fullName evidence="3 4">Required for meiotic nuclear division protein 11</fullName>
    </alternativeName>
</protein>
<dbReference type="PANTHER" id="PTHR13153">
    <property type="entry name" value="CGTHBA PROTEIN -14 GENE PROTEIN"/>
    <property type="match status" value="1"/>
</dbReference>
<evidence type="ECO:0000259" key="7">
    <source>
        <dbReference type="Pfam" id="PF24064"/>
    </source>
</evidence>
<feature type="compositionally biased region" description="Polar residues" evidence="5">
    <location>
        <begin position="584"/>
        <end position="610"/>
    </location>
</feature>
<dbReference type="InterPro" id="IPR056603">
    <property type="entry name" value="HTH_NPRL3"/>
</dbReference>
<dbReference type="Proteomes" id="UP000449547">
    <property type="component" value="Unassembled WGS sequence"/>
</dbReference>
<reference evidence="8 9" key="1">
    <citation type="submission" date="2019-07" db="EMBL/GenBank/DDBJ databases">
        <title>Genome assembly of two rare yeast pathogens: Diutina rugosa and Trichomonascus ciferrii.</title>
        <authorList>
            <person name="Mixao V."/>
            <person name="Saus E."/>
            <person name="Hansen A."/>
            <person name="Lass-Flor C."/>
            <person name="Gabaldon T."/>
        </authorList>
    </citation>
    <scope>NUCLEOTIDE SEQUENCE [LARGE SCALE GENOMIC DNA]</scope>
    <source>
        <strain evidence="8 9">CBS 613</strain>
    </source>
</reference>
<name>A0A642UHB7_DIURU</name>
<comment type="subcellular location">
    <subcellularLocation>
        <location evidence="4">Vacuole membrane</location>
        <topology evidence="4">Peripheral membrane protein</topology>
    </subcellularLocation>
</comment>
<dbReference type="GeneID" id="54784174"/>
<dbReference type="Pfam" id="PF03666">
    <property type="entry name" value="NPR3"/>
    <property type="match status" value="1"/>
</dbReference>
<feature type="region of interest" description="Disordered" evidence="5">
    <location>
        <begin position="177"/>
        <end position="227"/>
    </location>
</feature>
<feature type="chain" id="PRO_5024842438" description="Nitrogen permease regulator 3" evidence="6">
    <location>
        <begin position="23"/>
        <end position="712"/>
    </location>
</feature>
<dbReference type="Pfam" id="PF24064">
    <property type="entry name" value="HTH_NPRL3"/>
    <property type="match status" value="1"/>
</dbReference>
<evidence type="ECO:0000313" key="9">
    <source>
        <dbReference type="Proteomes" id="UP000449547"/>
    </source>
</evidence>